<accession>A0A0D7AVG6</accession>
<keyword evidence="3" id="KW-1185">Reference proteome</keyword>
<evidence type="ECO:0000313" key="2">
    <source>
        <dbReference type="EMBL" id="KIY62187.1"/>
    </source>
</evidence>
<dbReference type="EMBL" id="KN880814">
    <property type="protein sequence ID" value="KIY62187.1"/>
    <property type="molecule type" value="Genomic_DNA"/>
</dbReference>
<dbReference type="Proteomes" id="UP000054007">
    <property type="component" value="Unassembled WGS sequence"/>
</dbReference>
<evidence type="ECO:0000256" key="1">
    <source>
        <dbReference type="SAM" id="MobiDB-lite"/>
    </source>
</evidence>
<dbReference type="AlphaFoldDB" id="A0A0D7AVG6"/>
<organism evidence="2 3">
    <name type="scientific">Cylindrobasidium torrendii FP15055 ss-10</name>
    <dbReference type="NCBI Taxonomy" id="1314674"/>
    <lineage>
        <taxon>Eukaryota</taxon>
        <taxon>Fungi</taxon>
        <taxon>Dikarya</taxon>
        <taxon>Basidiomycota</taxon>
        <taxon>Agaricomycotina</taxon>
        <taxon>Agaricomycetes</taxon>
        <taxon>Agaricomycetidae</taxon>
        <taxon>Agaricales</taxon>
        <taxon>Marasmiineae</taxon>
        <taxon>Physalacriaceae</taxon>
        <taxon>Cylindrobasidium</taxon>
    </lineage>
</organism>
<feature type="region of interest" description="Disordered" evidence="1">
    <location>
        <begin position="1"/>
        <end position="32"/>
    </location>
</feature>
<reference evidence="2 3" key="1">
    <citation type="journal article" date="2015" name="Fungal Genet. Biol.">
        <title>Evolution of novel wood decay mechanisms in Agaricales revealed by the genome sequences of Fistulina hepatica and Cylindrobasidium torrendii.</title>
        <authorList>
            <person name="Floudas D."/>
            <person name="Held B.W."/>
            <person name="Riley R."/>
            <person name="Nagy L.G."/>
            <person name="Koehler G."/>
            <person name="Ransdell A.S."/>
            <person name="Younus H."/>
            <person name="Chow J."/>
            <person name="Chiniquy J."/>
            <person name="Lipzen A."/>
            <person name="Tritt A."/>
            <person name="Sun H."/>
            <person name="Haridas S."/>
            <person name="LaButti K."/>
            <person name="Ohm R.A."/>
            <person name="Kues U."/>
            <person name="Blanchette R.A."/>
            <person name="Grigoriev I.V."/>
            <person name="Minto R.E."/>
            <person name="Hibbett D.S."/>
        </authorList>
    </citation>
    <scope>NUCLEOTIDE SEQUENCE [LARGE SCALE GENOMIC DNA]</scope>
    <source>
        <strain evidence="2 3">FP15055 ss-10</strain>
    </source>
</reference>
<proteinExistence type="predicted"/>
<sequence>MPRTSTLQPPSVYRPRGSHLARRSGPPPKPVRREVVAADDCIVSPQLPLDDNDNVRSFRHAQEFAYVPQSDHISDSASASLDHWLDNVMRTKSVHIPRWKIHSSLPVATEFKLYMESCMAHIPTQFRFREFVRPCMIARRFIMGHVLAAFDAIGEYVPKFPYSDIGTLMLKYDGQEVLWKLEELGVASIHMLTIMSVVFHKQHDGHIPILLLAMGFGPETSSSAKTLLFIMRRLYCHATYHLGHASLPARVIFQTELQDRIQTVLWKSERDDPMPRFCVDFSGTTGHGARECEAIIARKVAQFAGQ</sequence>
<evidence type="ECO:0000313" key="3">
    <source>
        <dbReference type="Proteomes" id="UP000054007"/>
    </source>
</evidence>
<name>A0A0D7AVG6_9AGAR</name>
<protein>
    <submittedName>
        <fullName evidence="2">Uncharacterized protein</fullName>
    </submittedName>
</protein>
<gene>
    <name evidence="2" type="ORF">CYLTODRAFT_459211</name>
</gene>